<proteinExistence type="predicted"/>
<dbReference type="AlphaFoldDB" id="A0A7J0DKF7"/>
<protein>
    <recommendedName>
        <fullName evidence="3">Reverse transcriptase Ty1/copia-type domain-containing protein</fullName>
    </recommendedName>
</protein>
<dbReference type="EMBL" id="BJWL01000270">
    <property type="protein sequence ID" value="GFS37035.1"/>
    <property type="molecule type" value="Genomic_DNA"/>
</dbReference>
<evidence type="ECO:0000313" key="1">
    <source>
        <dbReference type="EMBL" id="GFS37035.1"/>
    </source>
</evidence>
<dbReference type="OrthoDB" id="1931024at2759"/>
<sequence>MDGVVHELIAEETRLKVHHIFSPAQSIFATSSVSRSPTPVPPAPVIGSIHVLIGVSQRFRKGFLNHLHHLGHHNSIHNRQFQQYKAFLATIQRDSTQAFAMTITHSGLHSSSPTERLPYFTLPPKTAPIAKEDLIYLDLLPSDVPTEEYSFTLDIVDISLPTTSLEVPDFPSLPATSSLSSLIHPAPLVYSRRRAAPPIPSSSSMTPSFDSGKPNLPAHRYSIRSRLVCRLLRALYGLKQSPRAWYVHFQAVVLQIGF</sequence>
<keyword evidence="2" id="KW-1185">Reference proteome</keyword>
<reference evidence="2" key="1">
    <citation type="submission" date="2019-07" db="EMBL/GenBank/DDBJ databases">
        <title>De Novo Assembly of kiwifruit Actinidia rufa.</title>
        <authorList>
            <person name="Sugita-Konishi S."/>
            <person name="Sato K."/>
            <person name="Mori E."/>
            <person name="Abe Y."/>
            <person name="Kisaki G."/>
            <person name="Hamano K."/>
            <person name="Suezawa K."/>
            <person name="Otani M."/>
            <person name="Fukuda T."/>
            <person name="Manabe T."/>
            <person name="Gomi K."/>
            <person name="Tabuchi M."/>
            <person name="Akimitsu K."/>
            <person name="Kataoka I."/>
        </authorList>
    </citation>
    <scope>NUCLEOTIDE SEQUENCE [LARGE SCALE GENOMIC DNA]</scope>
    <source>
        <strain evidence="2">cv. Fuchu</strain>
    </source>
</reference>
<name>A0A7J0DKF7_9ERIC</name>
<evidence type="ECO:0008006" key="3">
    <source>
        <dbReference type="Google" id="ProtNLM"/>
    </source>
</evidence>
<gene>
    <name evidence="1" type="ORF">Acr_00g0049370</name>
</gene>
<comment type="caution">
    <text evidence="1">The sequence shown here is derived from an EMBL/GenBank/DDBJ whole genome shotgun (WGS) entry which is preliminary data.</text>
</comment>
<dbReference type="Proteomes" id="UP000585474">
    <property type="component" value="Unassembled WGS sequence"/>
</dbReference>
<organism evidence="1 2">
    <name type="scientific">Actinidia rufa</name>
    <dbReference type="NCBI Taxonomy" id="165716"/>
    <lineage>
        <taxon>Eukaryota</taxon>
        <taxon>Viridiplantae</taxon>
        <taxon>Streptophyta</taxon>
        <taxon>Embryophyta</taxon>
        <taxon>Tracheophyta</taxon>
        <taxon>Spermatophyta</taxon>
        <taxon>Magnoliopsida</taxon>
        <taxon>eudicotyledons</taxon>
        <taxon>Gunneridae</taxon>
        <taxon>Pentapetalae</taxon>
        <taxon>asterids</taxon>
        <taxon>Ericales</taxon>
        <taxon>Actinidiaceae</taxon>
        <taxon>Actinidia</taxon>
    </lineage>
</organism>
<evidence type="ECO:0000313" key="2">
    <source>
        <dbReference type="Proteomes" id="UP000585474"/>
    </source>
</evidence>
<accession>A0A7J0DKF7</accession>